<dbReference type="PRINTS" id="PR00320">
    <property type="entry name" value="GPROTEINBRPT"/>
</dbReference>
<evidence type="ECO:0000256" key="1">
    <source>
        <dbReference type="ARBA" id="ARBA00022574"/>
    </source>
</evidence>
<dbReference type="InterPro" id="IPR020472">
    <property type="entry name" value="WD40_PAC1"/>
</dbReference>
<dbReference type="PANTHER" id="PTHR19848:SF8">
    <property type="entry name" value="F-BOX AND WD REPEAT DOMAIN CONTAINING 7"/>
    <property type="match status" value="1"/>
</dbReference>
<feature type="repeat" description="WD" evidence="3">
    <location>
        <begin position="159"/>
        <end position="201"/>
    </location>
</feature>
<protein>
    <submittedName>
        <fullName evidence="4">WD repeat-containing protein</fullName>
    </submittedName>
</protein>
<proteinExistence type="predicted"/>
<evidence type="ECO:0000256" key="3">
    <source>
        <dbReference type="PROSITE-ProRule" id="PRU00221"/>
    </source>
</evidence>
<dbReference type="InterPro" id="IPR001680">
    <property type="entry name" value="WD40_rpt"/>
</dbReference>
<dbReference type="Pfam" id="PF00400">
    <property type="entry name" value="WD40"/>
    <property type="match status" value="3"/>
</dbReference>
<feature type="non-terminal residue" evidence="4">
    <location>
        <position position="268"/>
    </location>
</feature>
<keyword evidence="1 3" id="KW-0853">WD repeat</keyword>
<keyword evidence="5" id="KW-1185">Reference proteome</keyword>
<dbReference type="SUPFAM" id="SSF50998">
    <property type="entry name" value="Quinoprotein alcohol dehydrogenase-like"/>
    <property type="match status" value="1"/>
</dbReference>
<dbReference type="Proteomes" id="UP000011991">
    <property type="component" value="Unassembled WGS sequence"/>
</dbReference>
<comment type="caution">
    <text evidence="4">The sequence shown here is derived from an EMBL/GenBank/DDBJ whole genome shotgun (WGS) entry which is preliminary data.</text>
</comment>
<evidence type="ECO:0000313" key="4">
    <source>
        <dbReference type="EMBL" id="EMI22295.1"/>
    </source>
</evidence>
<dbReference type="EMBL" id="ANOG01000121">
    <property type="protein sequence ID" value="EMI22295.1"/>
    <property type="molecule type" value="Genomic_DNA"/>
</dbReference>
<dbReference type="PROSITE" id="PS00678">
    <property type="entry name" value="WD_REPEATS_1"/>
    <property type="match status" value="2"/>
</dbReference>
<reference evidence="4 5" key="1">
    <citation type="journal article" date="2013" name="Mar. Genomics">
        <title>Expression of sulfatases in Rhodopirellula baltica and the diversity of sulfatases in the genus Rhodopirellula.</title>
        <authorList>
            <person name="Wegner C.E."/>
            <person name="Richter-Heitmann T."/>
            <person name="Klindworth A."/>
            <person name="Klockow C."/>
            <person name="Richter M."/>
            <person name="Achstetter T."/>
            <person name="Glockner F.O."/>
            <person name="Harder J."/>
        </authorList>
    </citation>
    <scope>NUCLEOTIDE SEQUENCE [LARGE SCALE GENOMIC DNA]</scope>
    <source>
        <strain evidence="4 5">SM1</strain>
    </source>
</reference>
<name>M5RSP3_9BACT</name>
<accession>M5RSP3</accession>
<feature type="repeat" description="WD" evidence="3">
    <location>
        <begin position="118"/>
        <end position="158"/>
    </location>
</feature>
<dbReference type="InterPro" id="IPR019775">
    <property type="entry name" value="WD40_repeat_CS"/>
</dbReference>
<dbReference type="PROSITE" id="PS50294">
    <property type="entry name" value="WD_REPEATS_REGION"/>
    <property type="match status" value="2"/>
</dbReference>
<evidence type="ECO:0000256" key="2">
    <source>
        <dbReference type="ARBA" id="ARBA00022737"/>
    </source>
</evidence>
<dbReference type="PROSITE" id="PS50082">
    <property type="entry name" value="WD_REPEATS_2"/>
    <property type="match status" value="3"/>
</dbReference>
<evidence type="ECO:0000313" key="5">
    <source>
        <dbReference type="Proteomes" id="UP000011991"/>
    </source>
</evidence>
<dbReference type="InterPro" id="IPR015943">
    <property type="entry name" value="WD40/YVTN_repeat-like_dom_sf"/>
</dbReference>
<dbReference type="SMART" id="SM00320">
    <property type="entry name" value="WD40"/>
    <property type="match status" value="3"/>
</dbReference>
<keyword evidence="2" id="KW-0677">Repeat</keyword>
<dbReference type="Gene3D" id="2.130.10.10">
    <property type="entry name" value="YVTN repeat-like/Quinoprotein amine dehydrogenase"/>
    <property type="match status" value="1"/>
</dbReference>
<organism evidence="4 5">
    <name type="scientific">Rhodopirellula maiorica SM1</name>
    <dbReference type="NCBI Taxonomy" id="1265738"/>
    <lineage>
        <taxon>Bacteria</taxon>
        <taxon>Pseudomonadati</taxon>
        <taxon>Planctomycetota</taxon>
        <taxon>Planctomycetia</taxon>
        <taxon>Pirellulales</taxon>
        <taxon>Pirellulaceae</taxon>
        <taxon>Novipirellula</taxon>
    </lineage>
</organism>
<dbReference type="PANTHER" id="PTHR19848">
    <property type="entry name" value="WD40 REPEAT PROTEIN"/>
    <property type="match status" value="1"/>
</dbReference>
<gene>
    <name evidence="4" type="ORF">RMSM_00777</name>
</gene>
<sequence>MGLLGAILATVMATVVTDTGTVEIRSDDPEVEIWISKGGETITVLDQQDKQIAILDTGTYELRTIKDGKDIEVDLPDSFTLRRAGREIFSIRRRIAVAPESAPEPALAERGMRQVHAIEWPDAHVYVTDFSPDGRLMLGAGDQGIRLWDVDSGELVHELQGHEGYVNAAAFSPDGKIVISGGWQDNMVVLWDVETGKPLRRLAGHEAGITRVDASSNGKQILSSSADRTLRIWDRQTGELRSTLDGHSRICGGRFSADGKQVLSFSHD</sequence>
<dbReference type="AlphaFoldDB" id="M5RSP3"/>
<feature type="repeat" description="WD" evidence="3">
    <location>
        <begin position="202"/>
        <end position="243"/>
    </location>
</feature>
<dbReference type="InterPro" id="IPR011047">
    <property type="entry name" value="Quinoprotein_ADH-like_sf"/>
</dbReference>